<accession>A0AAD9RF74</accession>
<sequence length="289" mass="32843">GDEPSNRRKITDRDADEIIALEMAFQKGKKQRINPKPNLVTRQKEIIINEEAKASSSETEENLSLRTILQKIKEENEALKKELSQLKACNSNRATAGNTNKVREQAKKIENSNKKIGLPTQNRFDPISKFNQPEVSSSQKNIKSRQQVLNSKLTAGEDQSNVWIQKADEQRNKGLDQYANQTTSDPAPIGQSGGQNRTRKDTIPPINILDRDTKGIIQLVKTQLQINNFHIKKINEEKHEPGNCKIRDKDNLKPEQLYCALCNKIGHPASYKGCPKRLDLINRMKDKKK</sequence>
<feature type="compositionally biased region" description="Polar residues" evidence="2">
    <location>
        <begin position="119"/>
        <end position="153"/>
    </location>
</feature>
<feature type="coiled-coil region" evidence="1">
    <location>
        <begin position="62"/>
        <end position="92"/>
    </location>
</feature>
<protein>
    <submittedName>
        <fullName evidence="3">Uncharacterized protein</fullName>
    </submittedName>
</protein>
<reference evidence="3" key="1">
    <citation type="submission" date="2021-08" db="EMBL/GenBank/DDBJ databases">
        <authorList>
            <person name="Misof B."/>
            <person name="Oliver O."/>
            <person name="Podsiadlowski L."/>
            <person name="Donath A."/>
            <person name="Peters R."/>
            <person name="Mayer C."/>
            <person name="Rust J."/>
            <person name="Gunkel S."/>
            <person name="Lesny P."/>
            <person name="Martin S."/>
            <person name="Oeyen J.P."/>
            <person name="Petersen M."/>
            <person name="Panagiotis P."/>
            <person name="Wilbrandt J."/>
            <person name="Tanja T."/>
        </authorList>
    </citation>
    <scope>NUCLEOTIDE SEQUENCE</scope>
    <source>
        <strain evidence="3">GBR_01_08_01A</strain>
        <tissue evidence="3">Thorax + abdomen</tissue>
    </source>
</reference>
<reference evidence="3" key="2">
    <citation type="journal article" date="2023" name="Commun. Biol.">
        <title>Intrasexual cuticular hydrocarbon dimorphism in a wasp sheds light on hydrocarbon biosynthesis genes in Hymenoptera.</title>
        <authorList>
            <person name="Moris V.C."/>
            <person name="Podsiadlowski L."/>
            <person name="Martin S."/>
            <person name="Oeyen J.P."/>
            <person name="Donath A."/>
            <person name="Petersen M."/>
            <person name="Wilbrandt J."/>
            <person name="Misof B."/>
            <person name="Liedtke D."/>
            <person name="Thamm M."/>
            <person name="Scheiner R."/>
            <person name="Schmitt T."/>
            <person name="Niehuis O."/>
        </authorList>
    </citation>
    <scope>NUCLEOTIDE SEQUENCE</scope>
    <source>
        <strain evidence="3">GBR_01_08_01A</strain>
    </source>
</reference>
<name>A0AAD9RF74_9HYME</name>
<feature type="non-terminal residue" evidence="3">
    <location>
        <position position="1"/>
    </location>
</feature>
<keyword evidence="4" id="KW-1185">Reference proteome</keyword>
<evidence type="ECO:0000256" key="2">
    <source>
        <dbReference type="SAM" id="MobiDB-lite"/>
    </source>
</evidence>
<dbReference type="EMBL" id="JAIFRP010000770">
    <property type="protein sequence ID" value="KAK2577941.1"/>
    <property type="molecule type" value="Genomic_DNA"/>
</dbReference>
<dbReference type="AlphaFoldDB" id="A0AAD9RF74"/>
<keyword evidence="1" id="KW-0175">Coiled coil</keyword>
<proteinExistence type="predicted"/>
<dbReference type="Proteomes" id="UP001258017">
    <property type="component" value="Unassembled WGS sequence"/>
</dbReference>
<feature type="region of interest" description="Disordered" evidence="2">
    <location>
        <begin position="116"/>
        <end position="153"/>
    </location>
</feature>
<organism evidence="3 4">
    <name type="scientific">Odynerus spinipes</name>
    <dbReference type="NCBI Taxonomy" id="1348599"/>
    <lineage>
        <taxon>Eukaryota</taxon>
        <taxon>Metazoa</taxon>
        <taxon>Ecdysozoa</taxon>
        <taxon>Arthropoda</taxon>
        <taxon>Hexapoda</taxon>
        <taxon>Insecta</taxon>
        <taxon>Pterygota</taxon>
        <taxon>Neoptera</taxon>
        <taxon>Endopterygota</taxon>
        <taxon>Hymenoptera</taxon>
        <taxon>Apocrita</taxon>
        <taxon>Aculeata</taxon>
        <taxon>Vespoidea</taxon>
        <taxon>Vespidae</taxon>
        <taxon>Eumeninae</taxon>
        <taxon>Odynerus</taxon>
    </lineage>
</organism>
<evidence type="ECO:0000256" key="1">
    <source>
        <dbReference type="SAM" id="Coils"/>
    </source>
</evidence>
<comment type="caution">
    <text evidence="3">The sequence shown here is derived from an EMBL/GenBank/DDBJ whole genome shotgun (WGS) entry which is preliminary data.</text>
</comment>
<evidence type="ECO:0000313" key="4">
    <source>
        <dbReference type="Proteomes" id="UP001258017"/>
    </source>
</evidence>
<feature type="region of interest" description="Disordered" evidence="2">
    <location>
        <begin position="178"/>
        <end position="206"/>
    </location>
</feature>
<gene>
    <name evidence="3" type="ORF">KPH14_012824</name>
</gene>
<evidence type="ECO:0000313" key="3">
    <source>
        <dbReference type="EMBL" id="KAK2577941.1"/>
    </source>
</evidence>